<gene>
    <name evidence="1" type="ORF">K435DRAFT_866256</name>
</gene>
<dbReference type="AlphaFoldDB" id="A0A4S8LIS4"/>
<keyword evidence="2" id="KW-1185">Reference proteome</keyword>
<organism evidence="1 2">
    <name type="scientific">Dendrothele bispora (strain CBS 962.96)</name>
    <dbReference type="NCBI Taxonomy" id="1314807"/>
    <lineage>
        <taxon>Eukaryota</taxon>
        <taxon>Fungi</taxon>
        <taxon>Dikarya</taxon>
        <taxon>Basidiomycota</taxon>
        <taxon>Agaricomycotina</taxon>
        <taxon>Agaricomycetes</taxon>
        <taxon>Agaricomycetidae</taxon>
        <taxon>Agaricales</taxon>
        <taxon>Agaricales incertae sedis</taxon>
        <taxon>Dendrothele</taxon>
    </lineage>
</organism>
<dbReference type="OrthoDB" id="3240817at2759"/>
<proteinExistence type="predicted"/>
<name>A0A4S8LIS4_DENBC</name>
<protein>
    <recommendedName>
        <fullName evidence="3">F-box domain-containing protein</fullName>
    </recommendedName>
</protein>
<accession>A0A4S8LIS4</accession>
<sequence>MEKFPSASESQHKLTQNSALSLILPLDVYILVIESVSDTSTLLKLSTLNKELSPYALKVLYGTIEVTDSSAERILPGLSISPHLSQVKTLSIRGAGPYFDYGKRFSHPVEGVSVLNHWEEIQKILKLLPLLQHLSLLYGVHGYWVLPTIGDCPFQLKTFQCGFYLEPDVIQFLAFQTELLYLFGLGLAHLEDGPFPLGKEALPKLTSLDGADWIFTSKILPGRPITTLETAVYPTHDLLLDPLGMTSAIGGIQELHVDYLMFLSLADGVIAPHYNIKEKKAISVSHAILHLESMIGCLPVDEGWILYMGCVDPHLIYGCEVVLDTSPSSAKKFHDVQISFFRRLLGLSNSSVIAALFSETGIAPILFRRLELATRYLIYAILCPTDTYVYAAIKESAKLHCEGSMSWFTDLLDVMERTLPRSVLPLPSIDELLDAEAAASFHDRMKKSLPYWVEEQIGTAFRKTYLLQYRKEPNNEGTGYRHKAMCMWQYLGDIHNPRHRKAFIKLICGDHPLAVERLRWADNHRVSVPFEECLCRFCLADVENPEHALLECPHIPLAGL</sequence>
<evidence type="ECO:0000313" key="2">
    <source>
        <dbReference type="Proteomes" id="UP000297245"/>
    </source>
</evidence>
<reference evidence="1 2" key="1">
    <citation type="journal article" date="2019" name="Nat. Ecol. Evol.">
        <title>Megaphylogeny resolves global patterns of mushroom evolution.</title>
        <authorList>
            <person name="Varga T."/>
            <person name="Krizsan K."/>
            <person name="Foldi C."/>
            <person name="Dima B."/>
            <person name="Sanchez-Garcia M."/>
            <person name="Sanchez-Ramirez S."/>
            <person name="Szollosi G.J."/>
            <person name="Szarkandi J.G."/>
            <person name="Papp V."/>
            <person name="Albert L."/>
            <person name="Andreopoulos W."/>
            <person name="Angelini C."/>
            <person name="Antonin V."/>
            <person name="Barry K.W."/>
            <person name="Bougher N.L."/>
            <person name="Buchanan P."/>
            <person name="Buyck B."/>
            <person name="Bense V."/>
            <person name="Catcheside P."/>
            <person name="Chovatia M."/>
            <person name="Cooper J."/>
            <person name="Damon W."/>
            <person name="Desjardin D."/>
            <person name="Finy P."/>
            <person name="Geml J."/>
            <person name="Haridas S."/>
            <person name="Hughes K."/>
            <person name="Justo A."/>
            <person name="Karasinski D."/>
            <person name="Kautmanova I."/>
            <person name="Kiss B."/>
            <person name="Kocsube S."/>
            <person name="Kotiranta H."/>
            <person name="LaButti K.M."/>
            <person name="Lechner B.E."/>
            <person name="Liimatainen K."/>
            <person name="Lipzen A."/>
            <person name="Lukacs Z."/>
            <person name="Mihaltcheva S."/>
            <person name="Morgado L.N."/>
            <person name="Niskanen T."/>
            <person name="Noordeloos M.E."/>
            <person name="Ohm R.A."/>
            <person name="Ortiz-Santana B."/>
            <person name="Ovrebo C."/>
            <person name="Racz N."/>
            <person name="Riley R."/>
            <person name="Savchenko A."/>
            <person name="Shiryaev A."/>
            <person name="Soop K."/>
            <person name="Spirin V."/>
            <person name="Szebenyi C."/>
            <person name="Tomsovsky M."/>
            <person name="Tulloss R.E."/>
            <person name="Uehling J."/>
            <person name="Grigoriev I.V."/>
            <person name="Vagvolgyi C."/>
            <person name="Papp T."/>
            <person name="Martin F.M."/>
            <person name="Miettinen O."/>
            <person name="Hibbett D.S."/>
            <person name="Nagy L.G."/>
        </authorList>
    </citation>
    <scope>NUCLEOTIDE SEQUENCE [LARGE SCALE GENOMIC DNA]</scope>
    <source>
        <strain evidence="1 2">CBS 962.96</strain>
    </source>
</reference>
<evidence type="ECO:0000313" key="1">
    <source>
        <dbReference type="EMBL" id="THU88498.1"/>
    </source>
</evidence>
<evidence type="ECO:0008006" key="3">
    <source>
        <dbReference type="Google" id="ProtNLM"/>
    </source>
</evidence>
<dbReference type="Proteomes" id="UP000297245">
    <property type="component" value="Unassembled WGS sequence"/>
</dbReference>
<dbReference type="EMBL" id="ML179408">
    <property type="protein sequence ID" value="THU88498.1"/>
    <property type="molecule type" value="Genomic_DNA"/>
</dbReference>